<keyword evidence="3 6" id="KW-0812">Transmembrane</keyword>
<feature type="transmembrane region" description="Helical" evidence="6">
    <location>
        <begin position="346"/>
        <end position="365"/>
    </location>
</feature>
<dbReference type="Pfam" id="PF03772">
    <property type="entry name" value="Competence"/>
    <property type="match status" value="1"/>
</dbReference>
<protein>
    <submittedName>
        <fullName evidence="8">DNA internalization-related competence protein ComEC/Rec2</fullName>
    </submittedName>
</protein>
<dbReference type="InterPro" id="IPR025405">
    <property type="entry name" value="DUF4131"/>
</dbReference>
<dbReference type="InterPro" id="IPR052159">
    <property type="entry name" value="Competence_DNA_uptake"/>
</dbReference>
<dbReference type="STRING" id="688.A6E04_19415"/>
<dbReference type="InterPro" id="IPR036866">
    <property type="entry name" value="RibonucZ/Hydroxyglut_hydro"/>
</dbReference>
<evidence type="ECO:0000313" key="9">
    <source>
        <dbReference type="Proteomes" id="UP000093523"/>
    </source>
</evidence>
<organism evidence="8 9">
    <name type="scientific">Aliivibrio logei</name>
    <name type="common">Vibrio logei</name>
    <dbReference type="NCBI Taxonomy" id="688"/>
    <lineage>
        <taxon>Bacteria</taxon>
        <taxon>Pseudomonadati</taxon>
        <taxon>Pseudomonadota</taxon>
        <taxon>Gammaproteobacteria</taxon>
        <taxon>Vibrionales</taxon>
        <taxon>Vibrionaceae</taxon>
        <taxon>Aliivibrio</taxon>
    </lineage>
</organism>
<comment type="caution">
    <text evidence="8">The sequence shown here is derived from an EMBL/GenBank/DDBJ whole genome shotgun (WGS) entry which is preliminary data.</text>
</comment>
<dbReference type="InterPro" id="IPR004797">
    <property type="entry name" value="Competence_ComEC/Rec2"/>
</dbReference>
<keyword evidence="2" id="KW-1003">Cell membrane</keyword>
<reference evidence="8 9" key="1">
    <citation type="submission" date="2016-06" db="EMBL/GenBank/DDBJ databases">
        <authorList>
            <person name="Kjaerup R.B."/>
            <person name="Dalgaard T.S."/>
            <person name="Juul-Madsen H.R."/>
        </authorList>
    </citation>
    <scope>NUCLEOTIDE SEQUENCE [LARGE SCALE GENOMIC DNA]</scope>
    <source>
        <strain evidence="8 9">1S159</strain>
    </source>
</reference>
<accession>A0A1B9NTK4</accession>
<feature type="transmembrane region" description="Helical" evidence="6">
    <location>
        <begin position="12"/>
        <end position="42"/>
    </location>
</feature>
<sequence length="768" mass="87249">MLLLNDVRLKGVVVILILLSSAYWPTNMPFTLVVICYFGYIVTFRMSKMRIIQGVLLGLVISALHIERYKSANKEIYSLGHDITIKGEIQSLIAFKEPTSSILVQVKEINGKSLSNMRTHLLRLSIRDYKKKMLNRDEAVLFQQGDVWLFDIRLRPPIGRHNETGYKLENYALSKGIHAYGKIKNATLFEENKSYRSQWFLQVYEQTIEAQFQPLLLALSFGYKGNISADDWTVLRNSGLAHLLAISGLHIGFVYGLGWWLGKLGRYILQRRLTQWLPLFSGCALAIFYGWLAGFSLPTVRALIACLFVSSLLMTRTVWPKHQILLWCVLLCLVINPFSALSMSFWLSFTAVLTVLTTLHIYQIYIKNTESPRLTKILQILAVQFGLFVFLLPVQSYFFGGVSLLSPLINLIAVPWVSMVTVPITLFAVVVSFADSEWLKGLWQLSDLSLLPVWHLAESVEGSWISLSSNISLFIISLIIFLGLMVFFSFKIILPIFVLLMILMAVTKSKPEWQVDFLDVGHGLAILIESKDKTILYDTGMKWNNGSIAESVIEPILHKRGISTLDGLILSHSDGDHSGGKDYLLTHFSPRWVRRSEVDSKALPCVKGTEWKEGMMEFEVLWPPTLVKRAYNPHSCVVKLTVDKWVFLFTGDIDSISEMLILNQNEFNKVDVFLVPHHGSNSSSTERWVKEMGGKIAVVSSGLFTPWDLPSKKIKERHKVKNIDWLDTAQLGQIRITASDEKLLIKGYSTVNSHVWYRKLFGDNLNTE</sequence>
<dbReference type="RefSeq" id="WP_065612150.1">
    <property type="nucleotide sequence ID" value="NZ_CAWMPN010000031.1"/>
</dbReference>
<dbReference type="InterPro" id="IPR001279">
    <property type="entry name" value="Metallo-B-lactamas"/>
</dbReference>
<dbReference type="Pfam" id="PF00753">
    <property type="entry name" value="Lactamase_B"/>
    <property type="match status" value="1"/>
</dbReference>
<dbReference type="PANTHER" id="PTHR30619">
    <property type="entry name" value="DNA INTERNALIZATION/COMPETENCE PROTEIN COMEC/REC2"/>
    <property type="match status" value="1"/>
</dbReference>
<feature type="domain" description="Metallo-beta-lactamase" evidence="7">
    <location>
        <begin position="522"/>
        <end position="703"/>
    </location>
</feature>
<evidence type="ECO:0000256" key="2">
    <source>
        <dbReference type="ARBA" id="ARBA00022475"/>
    </source>
</evidence>
<evidence type="ECO:0000256" key="1">
    <source>
        <dbReference type="ARBA" id="ARBA00004651"/>
    </source>
</evidence>
<evidence type="ECO:0000313" key="8">
    <source>
        <dbReference type="EMBL" id="OCH17025.1"/>
    </source>
</evidence>
<evidence type="ECO:0000256" key="5">
    <source>
        <dbReference type="ARBA" id="ARBA00023136"/>
    </source>
</evidence>
<dbReference type="PANTHER" id="PTHR30619:SF1">
    <property type="entry name" value="RECOMBINATION PROTEIN 2"/>
    <property type="match status" value="1"/>
</dbReference>
<comment type="subcellular location">
    <subcellularLocation>
        <location evidence="1">Cell membrane</location>
        <topology evidence="1">Multi-pass membrane protein</topology>
    </subcellularLocation>
</comment>
<dbReference type="InterPro" id="IPR004477">
    <property type="entry name" value="ComEC_N"/>
</dbReference>
<dbReference type="InterPro" id="IPR035681">
    <property type="entry name" value="ComA-like_MBL"/>
</dbReference>
<dbReference type="GO" id="GO:0005886">
    <property type="term" value="C:plasma membrane"/>
    <property type="evidence" value="ECO:0007669"/>
    <property type="project" value="UniProtKB-SubCell"/>
</dbReference>
<evidence type="ECO:0000256" key="4">
    <source>
        <dbReference type="ARBA" id="ARBA00022989"/>
    </source>
</evidence>
<dbReference type="CDD" id="cd07731">
    <property type="entry name" value="ComA-like_MBL-fold"/>
    <property type="match status" value="1"/>
</dbReference>
<feature type="transmembrane region" description="Helical" evidence="6">
    <location>
        <begin position="240"/>
        <end position="261"/>
    </location>
</feature>
<dbReference type="SMART" id="SM00849">
    <property type="entry name" value="Lactamase_B"/>
    <property type="match status" value="1"/>
</dbReference>
<evidence type="ECO:0000256" key="3">
    <source>
        <dbReference type="ARBA" id="ARBA00022692"/>
    </source>
</evidence>
<dbReference type="NCBIfam" id="TIGR00361">
    <property type="entry name" value="ComEC_Rec2"/>
    <property type="match status" value="1"/>
</dbReference>
<keyword evidence="5 6" id="KW-0472">Membrane</keyword>
<dbReference type="GO" id="GO:0030420">
    <property type="term" value="P:establishment of competence for transformation"/>
    <property type="evidence" value="ECO:0007669"/>
    <property type="project" value="InterPro"/>
</dbReference>
<name>A0A1B9NTK4_ALILO</name>
<feature type="transmembrane region" description="Helical" evidence="6">
    <location>
        <begin position="49"/>
        <end position="66"/>
    </location>
</feature>
<evidence type="ECO:0000259" key="7">
    <source>
        <dbReference type="SMART" id="SM00849"/>
    </source>
</evidence>
<dbReference type="SUPFAM" id="SSF56281">
    <property type="entry name" value="Metallo-hydrolase/oxidoreductase"/>
    <property type="match status" value="1"/>
</dbReference>
<feature type="transmembrane region" description="Helical" evidence="6">
    <location>
        <begin position="411"/>
        <end position="434"/>
    </location>
</feature>
<feature type="transmembrane region" description="Helical" evidence="6">
    <location>
        <begin position="324"/>
        <end position="340"/>
    </location>
</feature>
<dbReference type="OrthoDB" id="9761531at2"/>
<evidence type="ECO:0000256" key="6">
    <source>
        <dbReference type="SAM" id="Phobius"/>
    </source>
</evidence>
<feature type="transmembrane region" description="Helical" evidence="6">
    <location>
        <begin position="273"/>
        <end position="292"/>
    </location>
</feature>
<feature type="transmembrane region" description="Helical" evidence="6">
    <location>
        <begin position="473"/>
        <end position="506"/>
    </location>
</feature>
<proteinExistence type="predicted"/>
<dbReference type="EMBL" id="MAJU01000031">
    <property type="protein sequence ID" value="OCH17025.1"/>
    <property type="molecule type" value="Genomic_DNA"/>
</dbReference>
<feature type="transmembrane region" description="Helical" evidence="6">
    <location>
        <begin position="377"/>
        <end position="399"/>
    </location>
</feature>
<dbReference type="Pfam" id="PF13567">
    <property type="entry name" value="DUF4131"/>
    <property type="match status" value="1"/>
</dbReference>
<dbReference type="NCBIfam" id="TIGR00360">
    <property type="entry name" value="ComEC_N-term"/>
    <property type="match status" value="1"/>
</dbReference>
<keyword evidence="4 6" id="KW-1133">Transmembrane helix</keyword>
<dbReference type="Gene3D" id="3.60.15.10">
    <property type="entry name" value="Ribonuclease Z/Hydroxyacylglutathione hydrolase-like"/>
    <property type="match status" value="1"/>
</dbReference>
<dbReference type="Proteomes" id="UP000093523">
    <property type="component" value="Unassembled WGS sequence"/>
</dbReference>
<gene>
    <name evidence="8" type="ORF">A6E04_19415</name>
</gene>
<dbReference type="AlphaFoldDB" id="A0A1B9NTK4"/>